<dbReference type="AlphaFoldDB" id="A3U045"/>
<organism evidence="1 2">
    <name type="scientific">Pseudooceanicola batsensis (strain ATCC BAA-863 / DSM 15984 / KCTC 12145 / HTCC2597)</name>
    <name type="common">Oceanicola batsensis</name>
    <dbReference type="NCBI Taxonomy" id="252305"/>
    <lineage>
        <taxon>Bacteria</taxon>
        <taxon>Pseudomonadati</taxon>
        <taxon>Pseudomonadota</taxon>
        <taxon>Alphaproteobacteria</taxon>
        <taxon>Rhodobacterales</taxon>
        <taxon>Paracoccaceae</taxon>
        <taxon>Pseudooceanicola</taxon>
    </lineage>
</organism>
<dbReference type="Proteomes" id="UP000004318">
    <property type="component" value="Unassembled WGS sequence"/>
</dbReference>
<dbReference type="HOGENOM" id="CLU_2012931_0_0_5"/>
<keyword evidence="2" id="KW-1185">Reference proteome</keyword>
<dbReference type="EMBL" id="AAMO01000007">
    <property type="protein sequence ID" value="EAQ02676.1"/>
    <property type="molecule type" value="Genomic_DNA"/>
</dbReference>
<name>A3U045_PSEBH</name>
<comment type="caution">
    <text evidence="1">The sequence shown here is derived from an EMBL/GenBank/DDBJ whole genome shotgun (WGS) entry which is preliminary data.</text>
</comment>
<accession>A3U045</accession>
<protein>
    <submittedName>
        <fullName evidence="1">Uncharacterized protein</fullName>
    </submittedName>
</protein>
<evidence type="ECO:0000313" key="2">
    <source>
        <dbReference type="Proteomes" id="UP000004318"/>
    </source>
</evidence>
<reference evidence="1 2" key="1">
    <citation type="journal article" date="2010" name="J. Bacteriol.">
        <title>Genome sequences of Oceanicola granulosus HTCC2516(T) and Oceanicola batsensis HTCC2597(TDelta).</title>
        <authorList>
            <person name="Thrash J.C."/>
            <person name="Cho J.C."/>
            <person name="Vergin K.L."/>
            <person name="Giovannoni S.J."/>
        </authorList>
    </citation>
    <scope>NUCLEOTIDE SEQUENCE [LARGE SCALE GENOMIC DNA]</scope>
    <source>
        <strain evidence="2">ATCC BAA-863 / DSM 15984 / KCTC 12145 / HTCC2597</strain>
    </source>
</reference>
<evidence type="ECO:0000313" key="1">
    <source>
        <dbReference type="EMBL" id="EAQ02676.1"/>
    </source>
</evidence>
<sequence>MNPASCRKAEEIHLSVICVWQSETVAQYGQMTIEFHQEDVGSADSFVGFKKCPIAVRSQSQPLTPQTDEGSIPQLLAQEGERRFMRLQLHAELFAQEDCNAKHEDGLPAELCRCTFASRPHVD</sequence>
<dbReference type="STRING" id="252305.OB2597_18207"/>
<proteinExistence type="predicted"/>
<gene>
    <name evidence="1" type="ORF">OB2597_18207</name>
</gene>